<evidence type="ECO:0000256" key="1">
    <source>
        <dbReference type="ARBA" id="ARBA00004429"/>
    </source>
</evidence>
<evidence type="ECO:0000313" key="11">
    <source>
        <dbReference type="Proteomes" id="UP000321827"/>
    </source>
</evidence>
<accession>A0A511RM02</accession>
<feature type="transmembrane region" description="Helical" evidence="8">
    <location>
        <begin position="128"/>
        <end position="150"/>
    </location>
</feature>
<feature type="domain" description="ABC transmembrane type-1" evidence="9">
    <location>
        <begin position="321"/>
        <end position="506"/>
    </location>
</feature>
<feature type="transmembrane region" description="Helical" evidence="8">
    <location>
        <begin position="482"/>
        <end position="506"/>
    </location>
</feature>
<dbReference type="GO" id="GO:0005886">
    <property type="term" value="C:plasma membrane"/>
    <property type="evidence" value="ECO:0007669"/>
    <property type="project" value="UniProtKB-SubCell"/>
</dbReference>
<comment type="subcellular location">
    <subcellularLocation>
        <location evidence="1">Cell inner membrane</location>
        <topology evidence="1">Multi-pass membrane protein</topology>
    </subcellularLocation>
    <subcellularLocation>
        <location evidence="8">Cell membrane</location>
        <topology evidence="8">Multi-pass membrane protein</topology>
    </subcellularLocation>
</comment>
<feature type="transmembrane region" description="Helical" evidence="8">
    <location>
        <begin position="171"/>
        <end position="197"/>
    </location>
</feature>
<evidence type="ECO:0000256" key="3">
    <source>
        <dbReference type="ARBA" id="ARBA00022475"/>
    </source>
</evidence>
<dbReference type="Pfam" id="PF00528">
    <property type="entry name" value="BPD_transp_1"/>
    <property type="match status" value="2"/>
</dbReference>
<feature type="transmembrane region" description="Helical" evidence="8">
    <location>
        <begin position="264"/>
        <end position="287"/>
    </location>
</feature>
<protein>
    <submittedName>
        <fullName evidence="10">ABC transporter permease</fullName>
    </submittedName>
</protein>
<sequence>MRPSRLATLLVLVFLAFALFWPLGLVIGRGLGYGLGAVLADPYLRGRLGWSLAFGAGSSLLVVLLAVPLVYLLRWRFPGRDALVALSMVPFVLPTLVVATGLLAWAGPRGLLGVDLSGTPWILYWGSLLYNLGMTLRLVLGVLGGHGRLVEAARTLGAGSWRSFRRVELPLAAGALAAGAGLTFVYSFSSFGLPLILGGPRYATLEVEVYRALLQRLAFGEAAALILLQTGVLALVSLGYLYAQRRLAVRAAAPAPPPRLGGARGWLAFALVAGFFALLYAPLWALVLKSFWGPEGFSLAGWAALGQAQASYFAPSAGRAVYNTLRFTLLALLVTAPLGLAYAYGVWKGARGLDLLGFLPLLVSPVSLAVGYLLAYPGLRASLVLLVTAYALIAYPLFARTVLAAMRRLPANLAEAARTLGAGPWRVLWRVELPLLRPALGAAAALAAAVTIGEFGATLVLARPEWATLTVAIYERLGKPGIVNYQEAMALSVVLGLLAGGVFWGLGRGGEVG</sequence>
<reference evidence="10 11" key="1">
    <citation type="submission" date="2019-07" db="EMBL/GenBank/DDBJ databases">
        <title>Whole genome shotgun sequence of Oceanithermus desulfurans NBRC 100063.</title>
        <authorList>
            <person name="Hosoyama A."/>
            <person name="Uohara A."/>
            <person name="Ohji S."/>
            <person name="Ichikawa N."/>
        </authorList>
    </citation>
    <scope>NUCLEOTIDE SEQUENCE [LARGE SCALE GENOMIC DNA]</scope>
    <source>
        <strain evidence="10 11">NBRC 100063</strain>
    </source>
</reference>
<feature type="domain" description="ABC transmembrane type-1" evidence="9">
    <location>
        <begin position="48"/>
        <end position="237"/>
    </location>
</feature>
<feature type="transmembrane region" description="Helical" evidence="8">
    <location>
        <begin position="439"/>
        <end position="462"/>
    </location>
</feature>
<dbReference type="Gene3D" id="1.10.3720.10">
    <property type="entry name" value="MetI-like"/>
    <property type="match status" value="2"/>
</dbReference>
<organism evidence="10 11">
    <name type="scientific">Oceanithermus desulfurans NBRC 100063</name>
    <dbReference type="NCBI Taxonomy" id="1227550"/>
    <lineage>
        <taxon>Bacteria</taxon>
        <taxon>Thermotogati</taxon>
        <taxon>Deinococcota</taxon>
        <taxon>Deinococci</taxon>
        <taxon>Thermales</taxon>
        <taxon>Thermaceae</taxon>
        <taxon>Oceanithermus</taxon>
    </lineage>
</organism>
<dbReference type="PROSITE" id="PS50928">
    <property type="entry name" value="ABC_TM1"/>
    <property type="match status" value="2"/>
</dbReference>
<dbReference type="AlphaFoldDB" id="A0A511RM02"/>
<evidence type="ECO:0000256" key="8">
    <source>
        <dbReference type="RuleBase" id="RU363032"/>
    </source>
</evidence>
<keyword evidence="3" id="KW-1003">Cell membrane</keyword>
<dbReference type="PANTHER" id="PTHR43357:SF4">
    <property type="entry name" value="INNER MEMBRANE ABC TRANSPORTER PERMEASE PROTEIN YDCV"/>
    <property type="match status" value="1"/>
</dbReference>
<name>A0A511RM02_9DEIN</name>
<feature type="transmembrane region" description="Helical" evidence="8">
    <location>
        <begin position="217"/>
        <end position="243"/>
    </location>
</feature>
<dbReference type="EMBL" id="BJXN01000007">
    <property type="protein sequence ID" value="GEM89826.1"/>
    <property type="molecule type" value="Genomic_DNA"/>
</dbReference>
<dbReference type="RefSeq" id="WP_147146997.1">
    <property type="nucleotide sequence ID" value="NZ_BJXN01000007.1"/>
</dbReference>
<dbReference type="GO" id="GO:0055085">
    <property type="term" value="P:transmembrane transport"/>
    <property type="evidence" value="ECO:0007669"/>
    <property type="project" value="InterPro"/>
</dbReference>
<keyword evidence="2 8" id="KW-0813">Transport</keyword>
<evidence type="ECO:0000259" key="9">
    <source>
        <dbReference type="PROSITE" id="PS50928"/>
    </source>
</evidence>
<comment type="similarity">
    <text evidence="8">Belongs to the binding-protein-dependent transport system permease family.</text>
</comment>
<comment type="caution">
    <text evidence="10">The sequence shown here is derived from an EMBL/GenBank/DDBJ whole genome shotgun (WGS) entry which is preliminary data.</text>
</comment>
<keyword evidence="6 8" id="KW-1133">Transmembrane helix</keyword>
<evidence type="ECO:0000256" key="4">
    <source>
        <dbReference type="ARBA" id="ARBA00022519"/>
    </source>
</evidence>
<evidence type="ECO:0000256" key="7">
    <source>
        <dbReference type="ARBA" id="ARBA00023136"/>
    </source>
</evidence>
<feature type="transmembrane region" description="Helical" evidence="8">
    <location>
        <begin position="85"/>
        <end position="108"/>
    </location>
</feature>
<evidence type="ECO:0000256" key="5">
    <source>
        <dbReference type="ARBA" id="ARBA00022692"/>
    </source>
</evidence>
<dbReference type="OrthoDB" id="9804629at2"/>
<feature type="transmembrane region" description="Helical" evidence="8">
    <location>
        <begin position="52"/>
        <end position="73"/>
    </location>
</feature>
<proteinExistence type="inferred from homology"/>
<keyword evidence="7 8" id="KW-0472">Membrane</keyword>
<dbReference type="CDD" id="cd06261">
    <property type="entry name" value="TM_PBP2"/>
    <property type="match status" value="2"/>
</dbReference>
<evidence type="ECO:0000256" key="6">
    <source>
        <dbReference type="ARBA" id="ARBA00022989"/>
    </source>
</evidence>
<feature type="transmembrane region" description="Helical" evidence="8">
    <location>
        <begin position="325"/>
        <end position="343"/>
    </location>
</feature>
<dbReference type="Proteomes" id="UP000321827">
    <property type="component" value="Unassembled WGS sequence"/>
</dbReference>
<dbReference type="PANTHER" id="PTHR43357">
    <property type="entry name" value="INNER MEMBRANE ABC TRANSPORTER PERMEASE PROTEIN YDCV"/>
    <property type="match status" value="1"/>
</dbReference>
<feature type="transmembrane region" description="Helical" evidence="8">
    <location>
        <begin position="355"/>
        <end position="375"/>
    </location>
</feature>
<gene>
    <name evidence="10" type="ORF">ODE01S_12600</name>
</gene>
<evidence type="ECO:0000313" key="10">
    <source>
        <dbReference type="EMBL" id="GEM89826.1"/>
    </source>
</evidence>
<dbReference type="InterPro" id="IPR035906">
    <property type="entry name" value="MetI-like_sf"/>
</dbReference>
<feature type="transmembrane region" description="Helical" evidence="8">
    <location>
        <begin position="381"/>
        <end position="398"/>
    </location>
</feature>
<keyword evidence="5 8" id="KW-0812">Transmembrane</keyword>
<keyword evidence="4" id="KW-0997">Cell inner membrane</keyword>
<dbReference type="InterPro" id="IPR000515">
    <property type="entry name" value="MetI-like"/>
</dbReference>
<dbReference type="SUPFAM" id="SSF161098">
    <property type="entry name" value="MetI-like"/>
    <property type="match status" value="2"/>
</dbReference>
<evidence type="ECO:0000256" key="2">
    <source>
        <dbReference type="ARBA" id="ARBA00022448"/>
    </source>
</evidence>